<dbReference type="AlphaFoldDB" id="A0A6J7EIG6"/>
<evidence type="ECO:0000313" key="3">
    <source>
        <dbReference type="EMBL" id="CAB5031663.1"/>
    </source>
</evidence>
<dbReference type="InterPro" id="IPR040807">
    <property type="entry name" value="DUF5522"/>
</dbReference>
<dbReference type="EMBL" id="CAFBPM010000026">
    <property type="protein sequence ID" value="CAB5031663.1"/>
    <property type="molecule type" value="Genomic_DNA"/>
</dbReference>
<reference evidence="2" key="1">
    <citation type="submission" date="2020-05" db="EMBL/GenBank/DDBJ databases">
        <authorList>
            <person name="Chiriac C."/>
            <person name="Salcher M."/>
            <person name="Ghai R."/>
            <person name="Kavagutti S V."/>
        </authorList>
    </citation>
    <scope>NUCLEOTIDE SEQUENCE</scope>
</reference>
<gene>
    <name evidence="1" type="ORF">UFOPK3164_01378</name>
    <name evidence="2" type="ORF">UFOPK3427_01468</name>
    <name evidence="3" type="ORF">UFOPK4112_01728</name>
</gene>
<evidence type="ECO:0000313" key="1">
    <source>
        <dbReference type="EMBL" id="CAB4832804.1"/>
    </source>
</evidence>
<sequence length="83" mass="9188">MSSSDPPLIPRPERLDSARHDFDLIIAAHGEAVRSSTPTYRDPTTGLMVFTSAALLERGWCCERGCRHCPFPPLQGPLKVEEP</sequence>
<accession>A0A6J7EIG6</accession>
<dbReference type="EMBL" id="CAFABE010000078">
    <property type="protein sequence ID" value="CAB4832804.1"/>
    <property type="molecule type" value="Genomic_DNA"/>
</dbReference>
<evidence type="ECO:0000313" key="2">
    <source>
        <dbReference type="EMBL" id="CAB4880944.1"/>
    </source>
</evidence>
<proteinExistence type="predicted"/>
<protein>
    <submittedName>
        <fullName evidence="2">Unannotated protein</fullName>
    </submittedName>
</protein>
<dbReference type="EMBL" id="CAFBLT010000002">
    <property type="protein sequence ID" value="CAB4880944.1"/>
    <property type="molecule type" value="Genomic_DNA"/>
</dbReference>
<organism evidence="2">
    <name type="scientific">freshwater metagenome</name>
    <dbReference type="NCBI Taxonomy" id="449393"/>
    <lineage>
        <taxon>unclassified sequences</taxon>
        <taxon>metagenomes</taxon>
        <taxon>ecological metagenomes</taxon>
    </lineage>
</organism>
<dbReference type="Pfam" id="PF17653">
    <property type="entry name" value="DUF5522"/>
    <property type="match status" value="1"/>
</dbReference>
<name>A0A6J7EIG6_9ZZZZ</name>